<dbReference type="GO" id="GO:0008270">
    <property type="term" value="F:zinc ion binding"/>
    <property type="evidence" value="ECO:0007669"/>
    <property type="project" value="UniProtKB-KW"/>
</dbReference>
<keyword evidence="1" id="KW-0399">Innate immunity</keyword>
<dbReference type="InterPro" id="IPR013320">
    <property type="entry name" value="ConA-like_dom_sf"/>
</dbReference>
<evidence type="ECO:0000256" key="6">
    <source>
        <dbReference type="PROSITE-ProRule" id="PRU00024"/>
    </source>
</evidence>
<dbReference type="SMART" id="SM00336">
    <property type="entry name" value="BBOX"/>
    <property type="match status" value="1"/>
</dbReference>
<comment type="caution">
    <text evidence="11">The sequence shown here is derived from an EMBL/GenBank/DDBJ whole genome shotgun (WGS) entry which is preliminary data.</text>
</comment>
<dbReference type="Pfam" id="PF00643">
    <property type="entry name" value="zf-B_box"/>
    <property type="match status" value="1"/>
</dbReference>
<dbReference type="Pfam" id="PF13445">
    <property type="entry name" value="zf-RING_UBOX"/>
    <property type="match status" value="1"/>
</dbReference>
<evidence type="ECO:0000259" key="9">
    <source>
        <dbReference type="PROSITE" id="PS50119"/>
    </source>
</evidence>
<dbReference type="InterPro" id="IPR001870">
    <property type="entry name" value="B30.2/SPRY"/>
</dbReference>
<keyword evidence="5" id="KW-0391">Immunity</keyword>
<keyword evidence="12" id="KW-1185">Reference proteome</keyword>
<evidence type="ECO:0000313" key="12">
    <source>
        <dbReference type="Proteomes" id="UP000324632"/>
    </source>
</evidence>
<gene>
    <name evidence="11" type="ORF">E1301_Tti015457</name>
</gene>
<evidence type="ECO:0000256" key="3">
    <source>
        <dbReference type="ARBA" id="ARBA00022771"/>
    </source>
</evidence>
<dbReference type="InterPro" id="IPR043136">
    <property type="entry name" value="B30.2/SPRY_sf"/>
</dbReference>
<evidence type="ECO:0000256" key="1">
    <source>
        <dbReference type="ARBA" id="ARBA00022588"/>
    </source>
</evidence>
<dbReference type="PRINTS" id="PR01407">
    <property type="entry name" value="BUTYPHLNCDUF"/>
</dbReference>
<evidence type="ECO:0000256" key="4">
    <source>
        <dbReference type="ARBA" id="ARBA00022833"/>
    </source>
</evidence>
<evidence type="ECO:0000256" key="2">
    <source>
        <dbReference type="ARBA" id="ARBA00022723"/>
    </source>
</evidence>
<evidence type="ECO:0000256" key="7">
    <source>
        <dbReference type="SAM" id="Coils"/>
    </source>
</evidence>
<dbReference type="InterPro" id="IPR013083">
    <property type="entry name" value="Znf_RING/FYVE/PHD"/>
</dbReference>
<dbReference type="EMBL" id="SOYY01000007">
    <property type="protein sequence ID" value="KAA0718461.1"/>
    <property type="molecule type" value="Genomic_DNA"/>
</dbReference>
<keyword evidence="2" id="KW-0479">Metal-binding</keyword>
<dbReference type="InterPro" id="IPR001841">
    <property type="entry name" value="Znf_RING"/>
</dbReference>
<reference evidence="11 12" key="1">
    <citation type="journal article" date="2019" name="Mol. Ecol. Resour.">
        <title>Chromosome-level genome assembly of Triplophysa tibetana, a fish adapted to the harsh high-altitude environment of the Tibetan Plateau.</title>
        <authorList>
            <person name="Yang X."/>
            <person name="Liu H."/>
            <person name="Ma Z."/>
            <person name="Zou Y."/>
            <person name="Zou M."/>
            <person name="Mao Y."/>
            <person name="Li X."/>
            <person name="Wang H."/>
            <person name="Chen T."/>
            <person name="Wang W."/>
            <person name="Yang R."/>
        </authorList>
    </citation>
    <scope>NUCLEOTIDE SEQUENCE [LARGE SCALE GENOMIC DNA]</scope>
    <source>
        <strain evidence="11">TTIB1903HZAU</strain>
        <tissue evidence="11">Muscle</tissue>
    </source>
</reference>
<dbReference type="PROSITE" id="PS50188">
    <property type="entry name" value="B302_SPRY"/>
    <property type="match status" value="1"/>
</dbReference>
<evidence type="ECO:0000256" key="5">
    <source>
        <dbReference type="ARBA" id="ARBA00022859"/>
    </source>
</evidence>
<feature type="domain" description="RING-type" evidence="8">
    <location>
        <begin position="10"/>
        <end position="65"/>
    </location>
</feature>
<dbReference type="SMART" id="SM00184">
    <property type="entry name" value="RING"/>
    <property type="match status" value="1"/>
</dbReference>
<dbReference type="PROSITE" id="PS00518">
    <property type="entry name" value="ZF_RING_1"/>
    <property type="match status" value="1"/>
</dbReference>
<dbReference type="AlphaFoldDB" id="A0A5A9PBC2"/>
<keyword evidence="3 6" id="KW-0863">Zinc-finger</keyword>
<dbReference type="InterPro" id="IPR003879">
    <property type="entry name" value="Butyrophylin_SPRY"/>
</dbReference>
<dbReference type="Proteomes" id="UP000324632">
    <property type="component" value="Chromosome 7"/>
</dbReference>
<dbReference type="Gene3D" id="3.30.160.60">
    <property type="entry name" value="Classic Zinc Finger"/>
    <property type="match status" value="1"/>
</dbReference>
<dbReference type="SUPFAM" id="SSF57845">
    <property type="entry name" value="B-box zinc-binding domain"/>
    <property type="match status" value="1"/>
</dbReference>
<evidence type="ECO:0000313" key="11">
    <source>
        <dbReference type="EMBL" id="KAA0718461.1"/>
    </source>
</evidence>
<dbReference type="InterPro" id="IPR003877">
    <property type="entry name" value="SPRY_dom"/>
</dbReference>
<sequence length="521" mass="59017">MDDLDEDLICAVCQDIFVEPVTLPCGHNYCEQCVNDLKRSLRETEGDDDEDEERTLTRHYTCPLCLSPCDSRVELKKNTVLHNIIEKYQSKKETGIECSVCKGQQKQSAEKVCVNCDEYYCAVHVIPHLENKTLRQHVLLNPVADSSRLCKEHGKALELFCMTDGTALCVYCMLPSEGRHLQGHNVVKLSDSHDTFKEECKVKLDKIKANLSKVQDGLSKLEEKSSASKEGIENMQQEYTKVLARMRLFLGFEEKAWQKRFSVDLVQAGHSMRQKAERMNGLRKRLQEAHEALFQAQNFQDPLMLLQISEAIEWNHAKPTALSKISPLLQSIHQTFAGDDIVLNSSSAHHRLKFNPERTAVWMTDDTGLGSSSVSTEEYYCVMGEVSFTCGIHYWEVDVACVHSWAVGVSYSCQQDSGLCSGLGRSELSWALHYSMDRRQFCAHHDWLQFSFSDTGLPARVGVYLDIESGFLSFYDGVRIEHLYTFYCDLQAPVFPAFSLSVQNTAGASQQMTILNPVSKR</sequence>
<dbReference type="PANTHER" id="PTHR25465:SF31">
    <property type="entry name" value="RING-TYPE DOMAIN-CONTAINING PROTEIN"/>
    <property type="match status" value="1"/>
</dbReference>
<feature type="coiled-coil region" evidence="7">
    <location>
        <begin position="204"/>
        <end position="238"/>
    </location>
</feature>
<organism evidence="11 12">
    <name type="scientific">Triplophysa tibetana</name>
    <dbReference type="NCBI Taxonomy" id="1572043"/>
    <lineage>
        <taxon>Eukaryota</taxon>
        <taxon>Metazoa</taxon>
        <taxon>Chordata</taxon>
        <taxon>Craniata</taxon>
        <taxon>Vertebrata</taxon>
        <taxon>Euteleostomi</taxon>
        <taxon>Actinopterygii</taxon>
        <taxon>Neopterygii</taxon>
        <taxon>Teleostei</taxon>
        <taxon>Ostariophysi</taxon>
        <taxon>Cypriniformes</taxon>
        <taxon>Nemacheilidae</taxon>
        <taxon>Triplophysa</taxon>
    </lineage>
</organism>
<dbReference type="InterPro" id="IPR017907">
    <property type="entry name" value="Znf_RING_CS"/>
</dbReference>
<feature type="domain" description="B30.2/SPRY" evidence="10">
    <location>
        <begin position="321"/>
        <end position="518"/>
    </location>
</feature>
<dbReference type="PROSITE" id="PS50089">
    <property type="entry name" value="ZF_RING_2"/>
    <property type="match status" value="1"/>
</dbReference>
<dbReference type="GO" id="GO:0045087">
    <property type="term" value="P:innate immune response"/>
    <property type="evidence" value="ECO:0007669"/>
    <property type="project" value="UniProtKB-KW"/>
</dbReference>
<dbReference type="Gene3D" id="3.30.40.10">
    <property type="entry name" value="Zinc/RING finger domain, C3HC4 (zinc finger)"/>
    <property type="match status" value="1"/>
</dbReference>
<keyword evidence="4" id="KW-0862">Zinc</keyword>
<dbReference type="Pfam" id="PF00622">
    <property type="entry name" value="SPRY"/>
    <property type="match status" value="1"/>
</dbReference>
<feature type="domain" description="B box-type" evidence="9">
    <location>
        <begin position="145"/>
        <end position="189"/>
    </location>
</feature>
<proteinExistence type="predicted"/>
<keyword evidence="7" id="KW-0175">Coiled coil</keyword>
<dbReference type="InterPro" id="IPR027370">
    <property type="entry name" value="Znf-RING_euk"/>
</dbReference>
<evidence type="ECO:0000259" key="10">
    <source>
        <dbReference type="PROSITE" id="PS50188"/>
    </source>
</evidence>
<name>A0A5A9PBC2_9TELE</name>
<dbReference type="SUPFAM" id="SSF57850">
    <property type="entry name" value="RING/U-box"/>
    <property type="match status" value="1"/>
</dbReference>
<dbReference type="InterPro" id="IPR051051">
    <property type="entry name" value="E3_ubiq-ligase_TRIM/RNF"/>
</dbReference>
<accession>A0A5A9PBC2</accession>
<dbReference type="PROSITE" id="PS50119">
    <property type="entry name" value="ZF_BBOX"/>
    <property type="match status" value="1"/>
</dbReference>
<dbReference type="SUPFAM" id="SSF49899">
    <property type="entry name" value="Concanavalin A-like lectins/glucanases"/>
    <property type="match status" value="1"/>
</dbReference>
<dbReference type="Gene3D" id="2.60.120.920">
    <property type="match status" value="1"/>
</dbReference>
<evidence type="ECO:0000259" key="8">
    <source>
        <dbReference type="PROSITE" id="PS50089"/>
    </source>
</evidence>
<protein>
    <submittedName>
        <fullName evidence="11">Putative E3 ubiquitin-protein ligase TRIM8</fullName>
    </submittedName>
</protein>
<dbReference type="SMART" id="SM00449">
    <property type="entry name" value="SPRY"/>
    <property type="match status" value="1"/>
</dbReference>
<dbReference type="InterPro" id="IPR000315">
    <property type="entry name" value="Znf_B-box"/>
</dbReference>
<dbReference type="PANTHER" id="PTHR25465">
    <property type="entry name" value="B-BOX DOMAIN CONTAINING"/>
    <property type="match status" value="1"/>
</dbReference>